<dbReference type="CDD" id="cd02995">
    <property type="entry name" value="PDI_a_PDI_a'_C"/>
    <property type="match status" value="1"/>
</dbReference>
<dbReference type="FunFam" id="3.40.30.10:FF:000109">
    <property type="entry name" value="Protein disulfide-isomerase"/>
    <property type="match status" value="1"/>
</dbReference>
<feature type="chain" id="PRO_5040540036" description="Protein disulfide-isomerase" evidence="14">
    <location>
        <begin position="23"/>
        <end position="585"/>
    </location>
</feature>
<dbReference type="InterPro" id="IPR005788">
    <property type="entry name" value="PDI_thioredoxin-like_dom"/>
</dbReference>
<dbReference type="FunFam" id="3.40.30.10:FF:000134">
    <property type="entry name" value="Protein disulfide-isomerase"/>
    <property type="match status" value="1"/>
</dbReference>
<evidence type="ECO:0000313" key="18">
    <source>
        <dbReference type="Proteomes" id="UP001141552"/>
    </source>
</evidence>
<dbReference type="PROSITE" id="PS00194">
    <property type="entry name" value="THIOREDOXIN_1"/>
    <property type="match status" value="2"/>
</dbReference>
<dbReference type="InterPro" id="IPR036249">
    <property type="entry name" value="Thioredoxin-like_sf"/>
</dbReference>
<reference evidence="17" key="2">
    <citation type="journal article" date="2023" name="Plants (Basel)">
        <title>Annotation of the Turnera subulata (Passifloraceae) Draft Genome Reveals the S-Locus Evolved after the Divergence of Turneroideae from Passifloroideae in a Stepwise Manner.</title>
        <authorList>
            <person name="Henning P.M."/>
            <person name="Roalson E.H."/>
            <person name="Mir W."/>
            <person name="McCubbin A.G."/>
            <person name="Shore J.S."/>
        </authorList>
    </citation>
    <scope>NUCLEOTIDE SEQUENCE</scope>
    <source>
        <strain evidence="17">F60SS</strain>
    </source>
</reference>
<dbReference type="CDD" id="cd02981">
    <property type="entry name" value="PDI_b_family"/>
    <property type="match status" value="1"/>
</dbReference>
<keyword evidence="9 14" id="KW-0413">Isomerase</keyword>
<dbReference type="InterPro" id="IPR017937">
    <property type="entry name" value="Thioredoxin_CS"/>
</dbReference>
<dbReference type="AlphaFoldDB" id="A0A9Q0G6Y4"/>
<feature type="signal peptide" evidence="14">
    <location>
        <begin position="1"/>
        <end position="22"/>
    </location>
</feature>
<gene>
    <name evidence="17" type="primary">PDIL14</name>
    <name evidence="17" type="ORF">Tsubulata_007979</name>
</gene>
<protein>
    <recommendedName>
        <fullName evidence="14">Protein disulfide-isomerase</fullName>
        <ecNumber evidence="14">5.3.4.1</ecNumber>
    </recommendedName>
</protein>
<feature type="region of interest" description="Disordered" evidence="15">
    <location>
        <begin position="30"/>
        <end position="97"/>
    </location>
</feature>
<comment type="caution">
    <text evidence="17">The sequence shown here is derived from an EMBL/GenBank/DDBJ whole genome shotgun (WGS) entry which is preliminary data.</text>
</comment>
<evidence type="ECO:0000256" key="8">
    <source>
        <dbReference type="ARBA" id="ARBA00023180"/>
    </source>
</evidence>
<dbReference type="OrthoDB" id="427280at2759"/>
<evidence type="ECO:0000256" key="2">
    <source>
        <dbReference type="ARBA" id="ARBA00004319"/>
    </source>
</evidence>
<proteinExistence type="inferred from homology"/>
<dbReference type="PANTHER" id="PTHR18929">
    <property type="entry name" value="PROTEIN DISULFIDE ISOMERASE"/>
    <property type="match status" value="1"/>
</dbReference>
<dbReference type="GO" id="GO:0006457">
    <property type="term" value="P:protein folding"/>
    <property type="evidence" value="ECO:0007669"/>
    <property type="project" value="TreeGrafter"/>
</dbReference>
<dbReference type="InterPro" id="IPR005792">
    <property type="entry name" value="Prot_disulphide_isomerase"/>
</dbReference>
<name>A0A9Q0G6Y4_9ROSI</name>
<evidence type="ECO:0000256" key="10">
    <source>
        <dbReference type="ARBA" id="ARBA00023284"/>
    </source>
</evidence>
<dbReference type="EMBL" id="JAKUCV010002209">
    <property type="protein sequence ID" value="KAJ4843560.1"/>
    <property type="molecule type" value="Genomic_DNA"/>
</dbReference>
<dbReference type="Proteomes" id="UP001141552">
    <property type="component" value="Unassembled WGS sequence"/>
</dbReference>
<evidence type="ECO:0000256" key="13">
    <source>
        <dbReference type="RuleBase" id="RU004208"/>
    </source>
</evidence>
<feature type="domain" description="Thioredoxin" evidence="16">
    <location>
        <begin position="417"/>
        <end position="546"/>
    </location>
</feature>
<feature type="disulfide bond" description="Redox-active" evidence="12">
    <location>
        <begin position="467"/>
        <end position="470"/>
    </location>
</feature>
<dbReference type="InterPro" id="IPR013766">
    <property type="entry name" value="Thioredoxin_domain"/>
</dbReference>
<evidence type="ECO:0000313" key="17">
    <source>
        <dbReference type="EMBL" id="KAJ4843560.1"/>
    </source>
</evidence>
<keyword evidence="5" id="KW-0677">Repeat</keyword>
<dbReference type="FunFam" id="3.40.30.10:FF:000042">
    <property type="entry name" value="protein disulfide-isomerase A2"/>
    <property type="match status" value="1"/>
</dbReference>
<evidence type="ECO:0000256" key="3">
    <source>
        <dbReference type="ARBA" id="ARBA00006347"/>
    </source>
</evidence>
<evidence type="ECO:0000256" key="7">
    <source>
        <dbReference type="ARBA" id="ARBA00023157"/>
    </source>
</evidence>
<dbReference type="CDD" id="cd02961">
    <property type="entry name" value="PDI_a_family"/>
    <property type="match status" value="1"/>
</dbReference>
<keyword evidence="7 12" id="KW-1015">Disulfide bond</keyword>
<dbReference type="GO" id="GO:0034976">
    <property type="term" value="P:response to endoplasmic reticulum stress"/>
    <property type="evidence" value="ECO:0007669"/>
    <property type="project" value="TreeGrafter"/>
</dbReference>
<reference evidence="17" key="1">
    <citation type="submission" date="2022-02" db="EMBL/GenBank/DDBJ databases">
        <authorList>
            <person name="Henning P.M."/>
            <person name="McCubbin A.G."/>
            <person name="Shore J.S."/>
        </authorList>
    </citation>
    <scope>NUCLEOTIDE SEQUENCE</scope>
    <source>
        <strain evidence="17">F60SS</strain>
        <tissue evidence="17">Leaves</tissue>
    </source>
</reference>
<feature type="compositionally biased region" description="Acidic residues" evidence="15">
    <location>
        <begin position="56"/>
        <end position="87"/>
    </location>
</feature>
<keyword evidence="10 12" id="KW-0676">Redox-active center</keyword>
<evidence type="ECO:0000256" key="11">
    <source>
        <dbReference type="ARBA" id="ARBA00054003"/>
    </source>
</evidence>
<dbReference type="SUPFAM" id="SSF52833">
    <property type="entry name" value="Thioredoxin-like"/>
    <property type="match status" value="4"/>
</dbReference>
<evidence type="ECO:0000256" key="6">
    <source>
        <dbReference type="ARBA" id="ARBA00022824"/>
    </source>
</evidence>
<feature type="disulfide bond" description="Redox-active" evidence="12">
    <location>
        <begin position="128"/>
        <end position="131"/>
    </location>
</feature>
<dbReference type="FunFam" id="3.40.30.10:FF:000023">
    <property type="entry name" value="Protein disulfide-isomerase"/>
    <property type="match status" value="1"/>
</dbReference>
<feature type="domain" description="Thioredoxin" evidence="16">
    <location>
        <begin position="87"/>
        <end position="204"/>
    </location>
</feature>
<dbReference type="PANTHER" id="PTHR18929:SF246">
    <property type="entry name" value="PROTEIN DISULFIDE ISOMERASE-LIKE 1-4"/>
    <property type="match status" value="1"/>
</dbReference>
<comment type="catalytic activity">
    <reaction evidence="1 14">
        <text>Catalyzes the rearrangement of -S-S- bonds in proteins.</text>
        <dbReference type="EC" id="5.3.4.1"/>
    </reaction>
</comment>
<organism evidence="17 18">
    <name type="scientific">Turnera subulata</name>
    <dbReference type="NCBI Taxonomy" id="218843"/>
    <lineage>
        <taxon>Eukaryota</taxon>
        <taxon>Viridiplantae</taxon>
        <taxon>Streptophyta</taxon>
        <taxon>Embryophyta</taxon>
        <taxon>Tracheophyta</taxon>
        <taxon>Spermatophyta</taxon>
        <taxon>Magnoliopsida</taxon>
        <taxon>eudicotyledons</taxon>
        <taxon>Gunneridae</taxon>
        <taxon>Pentapetalae</taxon>
        <taxon>rosids</taxon>
        <taxon>fabids</taxon>
        <taxon>Malpighiales</taxon>
        <taxon>Passifloraceae</taxon>
        <taxon>Turnera</taxon>
    </lineage>
</organism>
<dbReference type="Gene3D" id="3.40.30.10">
    <property type="entry name" value="Glutaredoxin"/>
    <property type="match status" value="4"/>
</dbReference>
<evidence type="ECO:0000259" key="16">
    <source>
        <dbReference type="PROSITE" id="PS51352"/>
    </source>
</evidence>
<evidence type="ECO:0000256" key="15">
    <source>
        <dbReference type="SAM" id="MobiDB-lite"/>
    </source>
</evidence>
<sequence length="585" mass="65305">MSTRFVLLLSLLSLLFISKLRTDYVTANEDDDEDLSFLEEPDQNDLGHGSIPPLDDFPENFEGGEDDEDDDGFDEEAENFDDFEDGGADQHKQPEFDESDVVVLKERNFSDFIENNKFVMVEFYAPWCGHCQALAPEYAAAATALKGEDVKLAKVDAAEETELAQEYDVQGFPTVLFFVDGVHKPYPGQRTKDGIVTWIKKKIGPGIYNITTLDDAERVLTSDPKLVLGYLNSLVGPESEELAAASRLEDDVSFYQTVNPDVAKLFHLDPNVKRPAVVMLKKEAEKLSYFEGNFSKSVIAEFVFANKLALVTTFTRENAPSIFDNPIKNQLLLFSSSNDTEKVLPVFEEAAKLFKGKIIFVHVEMDNEDVGKPVSEYFGITGDAPKVIAYSGNDDAKKFILAGEVTLEKIKAFGEDFLEDKLKPFFKSDPVPETNDGDVKIVVGDNFDEIVLDESKDVLLEIYAPWCGHCQSLEPTYNKLAKHLRGIDSLVIAKMDGTTNEHPRAKSDGFPTLLFFPAGNKSFDPITVDTDRTVVAFYKFLKKHASIPFKLQKPVTPKHEEPVSTPKTESSDGERSQQSSTKDEL</sequence>
<dbReference type="NCBIfam" id="TIGR01126">
    <property type="entry name" value="pdi_dom"/>
    <property type="match status" value="1"/>
</dbReference>
<feature type="compositionally biased region" description="Acidic residues" evidence="15">
    <location>
        <begin position="30"/>
        <end position="43"/>
    </location>
</feature>
<comment type="subcellular location">
    <subcellularLocation>
        <location evidence="2">Endoplasmic reticulum lumen</location>
    </subcellularLocation>
</comment>
<keyword evidence="6" id="KW-0256">Endoplasmic reticulum</keyword>
<dbReference type="PRINTS" id="PR00421">
    <property type="entry name" value="THIOREDOXIN"/>
</dbReference>
<evidence type="ECO:0000256" key="4">
    <source>
        <dbReference type="ARBA" id="ARBA00022729"/>
    </source>
</evidence>
<evidence type="ECO:0000256" key="12">
    <source>
        <dbReference type="PIRSR" id="PIRSR605792-51"/>
    </source>
</evidence>
<keyword evidence="4 14" id="KW-0732">Signal</keyword>
<dbReference type="NCBIfam" id="TIGR01130">
    <property type="entry name" value="ER_PDI_fam"/>
    <property type="match status" value="1"/>
</dbReference>
<accession>A0A9Q0G6Y4</accession>
<dbReference type="GO" id="GO:0003756">
    <property type="term" value="F:protein disulfide isomerase activity"/>
    <property type="evidence" value="ECO:0007669"/>
    <property type="project" value="UniProtKB-EC"/>
</dbReference>
<keyword evidence="18" id="KW-1185">Reference proteome</keyword>
<evidence type="ECO:0000256" key="1">
    <source>
        <dbReference type="ARBA" id="ARBA00001182"/>
    </source>
</evidence>
<keyword evidence="8" id="KW-0325">Glycoprotein</keyword>
<dbReference type="Pfam" id="PF00085">
    <property type="entry name" value="Thioredoxin"/>
    <property type="match status" value="2"/>
</dbReference>
<feature type="compositionally biased region" description="Basic and acidic residues" evidence="15">
    <location>
        <begin position="569"/>
        <end position="585"/>
    </location>
</feature>
<dbReference type="PROSITE" id="PS51352">
    <property type="entry name" value="THIOREDOXIN_2"/>
    <property type="match status" value="2"/>
</dbReference>
<comment type="function">
    <text evidence="11">Acts as a protein-folding catalyst that interacts with nascent polypeptides to catalyze the formation, isomerization, and reduction or oxidation of disulfide bonds.</text>
</comment>
<comment type="similarity">
    <text evidence="3 13">Belongs to the protein disulfide isomerase family.</text>
</comment>
<evidence type="ECO:0000256" key="5">
    <source>
        <dbReference type="ARBA" id="ARBA00022737"/>
    </source>
</evidence>
<dbReference type="CDD" id="cd02982">
    <property type="entry name" value="PDI_b'_family"/>
    <property type="match status" value="1"/>
</dbReference>
<feature type="region of interest" description="Disordered" evidence="15">
    <location>
        <begin position="551"/>
        <end position="585"/>
    </location>
</feature>
<evidence type="ECO:0000256" key="9">
    <source>
        <dbReference type="ARBA" id="ARBA00023235"/>
    </source>
</evidence>
<dbReference type="Pfam" id="PF13848">
    <property type="entry name" value="Thioredoxin_6"/>
    <property type="match status" value="1"/>
</dbReference>
<dbReference type="EC" id="5.3.4.1" evidence="14"/>
<evidence type="ECO:0000256" key="14">
    <source>
        <dbReference type="RuleBase" id="RU361130"/>
    </source>
</evidence>
<dbReference type="GO" id="GO:0005788">
    <property type="term" value="C:endoplasmic reticulum lumen"/>
    <property type="evidence" value="ECO:0007669"/>
    <property type="project" value="UniProtKB-SubCell"/>
</dbReference>